<dbReference type="SUPFAM" id="SSF57716">
    <property type="entry name" value="Glucocorticoid receptor-like (DNA-binding domain)"/>
    <property type="match status" value="1"/>
</dbReference>
<dbReference type="RefSeq" id="WP_119929551.1">
    <property type="nucleotide sequence ID" value="NZ_QZEY01000013.1"/>
</dbReference>
<keyword evidence="2" id="KW-0863">Zinc-finger</keyword>
<feature type="zinc finger region" description="dksA C4-type" evidence="4">
    <location>
        <begin position="78"/>
        <end position="102"/>
    </location>
</feature>
<dbReference type="AlphaFoldDB" id="A0A3A4AAF1"/>
<evidence type="ECO:0000259" key="5">
    <source>
        <dbReference type="Pfam" id="PF01258"/>
    </source>
</evidence>
<dbReference type="PANTHER" id="PTHR33823:SF4">
    <property type="entry name" value="GENERAL STRESS PROTEIN 16O"/>
    <property type="match status" value="1"/>
</dbReference>
<dbReference type="Pfam" id="PF01258">
    <property type="entry name" value="zf-dskA_traR"/>
    <property type="match status" value="1"/>
</dbReference>
<evidence type="ECO:0000256" key="4">
    <source>
        <dbReference type="PROSITE-ProRule" id="PRU00510"/>
    </source>
</evidence>
<keyword evidence="1" id="KW-0479">Metal-binding</keyword>
<organism evidence="6 7">
    <name type="scientific">Bailinhaonella thermotolerans</name>
    <dbReference type="NCBI Taxonomy" id="1070861"/>
    <lineage>
        <taxon>Bacteria</taxon>
        <taxon>Bacillati</taxon>
        <taxon>Actinomycetota</taxon>
        <taxon>Actinomycetes</taxon>
        <taxon>Streptosporangiales</taxon>
        <taxon>Streptosporangiaceae</taxon>
        <taxon>Bailinhaonella</taxon>
    </lineage>
</organism>
<reference evidence="6 7" key="1">
    <citation type="submission" date="2018-09" db="EMBL/GenBank/DDBJ databases">
        <title>YIM 75507 draft genome.</title>
        <authorList>
            <person name="Tang S."/>
            <person name="Feng Y."/>
        </authorList>
    </citation>
    <scope>NUCLEOTIDE SEQUENCE [LARGE SCALE GENOMIC DNA]</scope>
    <source>
        <strain evidence="6 7">YIM 75507</strain>
    </source>
</reference>
<evidence type="ECO:0000256" key="1">
    <source>
        <dbReference type="ARBA" id="ARBA00022723"/>
    </source>
</evidence>
<proteinExistence type="predicted"/>
<accession>A0A3A4AAF1</accession>
<keyword evidence="3" id="KW-0862">Zinc</keyword>
<sequence length="110" mass="12075">MDTATARKRLETMLSDLDRTIGVLTGADAGARDRSAADAGADLTETERAKAMLDAARRQRRAIAEALERVHSGTYGRCVDCSKEVPEGRLEARPEAARCVSCQAKRERRR</sequence>
<dbReference type="Gene3D" id="1.20.120.910">
    <property type="entry name" value="DksA, coiled-coil domain"/>
    <property type="match status" value="1"/>
</dbReference>
<evidence type="ECO:0000313" key="6">
    <source>
        <dbReference type="EMBL" id="RJL25191.1"/>
    </source>
</evidence>
<evidence type="ECO:0000256" key="3">
    <source>
        <dbReference type="ARBA" id="ARBA00022833"/>
    </source>
</evidence>
<dbReference type="PANTHER" id="PTHR33823">
    <property type="entry name" value="RNA POLYMERASE-BINDING TRANSCRIPTION FACTOR DKSA-RELATED"/>
    <property type="match status" value="1"/>
</dbReference>
<name>A0A3A4AAF1_9ACTN</name>
<dbReference type="OrthoDB" id="1121111at2"/>
<dbReference type="Proteomes" id="UP000265768">
    <property type="component" value="Unassembled WGS sequence"/>
</dbReference>
<evidence type="ECO:0000313" key="7">
    <source>
        <dbReference type="Proteomes" id="UP000265768"/>
    </source>
</evidence>
<gene>
    <name evidence="6" type="ORF">D5H75_28095</name>
</gene>
<dbReference type="GO" id="GO:0008270">
    <property type="term" value="F:zinc ion binding"/>
    <property type="evidence" value="ECO:0007669"/>
    <property type="project" value="UniProtKB-KW"/>
</dbReference>
<dbReference type="EMBL" id="QZEY01000013">
    <property type="protein sequence ID" value="RJL25191.1"/>
    <property type="molecule type" value="Genomic_DNA"/>
</dbReference>
<dbReference type="PROSITE" id="PS51128">
    <property type="entry name" value="ZF_DKSA_2"/>
    <property type="match status" value="1"/>
</dbReference>
<keyword evidence="7" id="KW-1185">Reference proteome</keyword>
<comment type="caution">
    <text evidence="6">The sequence shown here is derived from an EMBL/GenBank/DDBJ whole genome shotgun (WGS) entry which is preliminary data.</text>
</comment>
<evidence type="ECO:0000256" key="2">
    <source>
        <dbReference type="ARBA" id="ARBA00022771"/>
    </source>
</evidence>
<protein>
    <submittedName>
        <fullName evidence="6">Conjugal transfer protein TraR</fullName>
    </submittedName>
</protein>
<dbReference type="InterPro" id="IPR000962">
    <property type="entry name" value="Znf_DskA_TraR"/>
</dbReference>
<feature type="domain" description="Zinc finger DksA/TraR C4-type" evidence="5">
    <location>
        <begin position="73"/>
        <end position="108"/>
    </location>
</feature>